<dbReference type="Proteomes" id="UP001314170">
    <property type="component" value="Unassembled WGS sequence"/>
</dbReference>
<name>A0AAV1SJP4_9ROSI</name>
<comment type="caution">
    <text evidence="1">The sequence shown here is derived from an EMBL/GenBank/DDBJ whole genome shotgun (WGS) entry which is preliminary data.</text>
</comment>
<evidence type="ECO:0000313" key="2">
    <source>
        <dbReference type="Proteomes" id="UP001314170"/>
    </source>
</evidence>
<proteinExistence type="predicted"/>
<reference evidence="1 2" key="1">
    <citation type="submission" date="2024-01" db="EMBL/GenBank/DDBJ databases">
        <authorList>
            <person name="Waweru B."/>
        </authorList>
    </citation>
    <scope>NUCLEOTIDE SEQUENCE [LARGE SCALE GENOMIC DNA]</scope>
</reference>
<feature type="non-terminal residue" evidence="1">
    <location>
        <position position="205"/>
    </location>
</feature>
<dbReference type="EMBL" id="CAWUPB010001189">
    <property type="protein sequence ID" value="CAK7351759.1"/>
    <property type="molecule type" value="Genomic_DNA"/>
</dbReference>
<accession>A0AAV1SJP4</accession>
<evidence type="ECO:0000313" key="1">
    <source>
        <dbReference type="EMBL" id="CAK7351759.1"/>
    </source>
</evidence>
<dbReference type="InterPro" id="IPR008984">
    <property type="entry name" value="SMAD_FHA_dom_sf"/>
</dbReference>
<keyword evidence="2" id="KW-1185">Reference proteome</keyword>
<organism evidence="1 2">
    <name type="scientific">Dovyalis caffra</name>
    <dbReference type="NCBI Taxonomy" id="77055"/>
    <lineage>
        <taxon>Eukaryota</taxon>
        <taxon>Viridiplantae</taxon>
        <taxon>Streptophyta</taxon>
        <taxon>Embryophyta</taxon>
        <taxon>Tracheophyta</taxon>
        <taxon>Spermatophyta</taxon>
        <taxon>Magnoliopsida</taxon>
        <taxon>eudicotyledons</taxon>
        <taxon>Gunneridae</taxon>
        <taxon>Pentapetalae</taxon>
        <taxon>rosids</taxon>
        <taxon>fabids</taxon>
        <taxon>Malpighiales</taxon>
        <taxon>Salicaceae</taxon>
        <taxon>Flacourtieae</taxon>
        <taxon>Dovyalis</taxon>
    </lineage>
</organism>
<dbReference type="AlphaFoldDB" id="A0AAV1SJP4"/>
<gene>
    <name evidence="1" type="ORF">DCAF_LOCUS23983</name>
</gene>
<protein>
    <submittedName>
        <fullName evidence="1">Uncharacterized protein</fullName>
    </submittedName>
</protein>
<sequence>MATAEESIELKKLVESIVNLTNAIIVLTQRCDSVFTRHDQEIGELKELINGFKKLVDEHADSVVNDGSEVELDGMESNSTPNLGMEENGECDFLLKDHAMAMIQCKIKHTQYEGGVVAVLRTSGSKGSVQVNRALIKRGAICVLKSRDEVAFDGLGNHAFIFHLTKVAVKSAEVHSILQKNLQLERFDLVYVTFDPGGCDNLEDK</sequence>
<dbReference type="SUPFAM" id="SSF49879">
    <property type="entry name" value="SMAD/FHA domain"/>
    <property type="match status" value="1"/>
</dbReference>